<organism evidence="7 8">
    <name type="scientific">Pseudomonas oryzihabitans</name>
    <dbReference type="NCBI Taxonomy" id="47885"/>
    <lineage>
        <taxon>Bacteria</taxon>
        <taxon>Pseudomonadati</taxon>
        <taxon>Pseudomonadota</taxon>
        <taxon>Gammaproteobacteria</taxon>
        <taxon>Pseudomonadales</taxon>
        <taxon>Pseudomonadaceae</taxon>
        <taxon>Pseudomonas</taxon>
    </lineage>
</organism>
<feature type="active site" description="Nucleophile" evidence="4">
    <location>
        <position position="67"/>
    </location>
</feature>
<feature type="modified residue" description="N6-(pyridoxal phosphate)lysine" evidence="5">
    <location>
        <position position="40"/>
    </location>
</feature>
<dbReference type="Gene3D" id="3.40.50.1100">
    <property type="match status" value="2"/>
</dbReference>
<dbReference type="Proteomes" id="UP000064137">
    <property type="component" value="Chromosome"/>
</dbReference>
<feature type="domain" description="Tryptophan synthase beta chain-like PALP" evidence="6">
    <location>
        <begin position="50"/>
        <end position="289"/>
    </location>
</feature>
<dbReference type="Pfam" id="PF00291">
    <property type="entry name" value="PALP"/>
    <property type="match status" value="1"/>
</dbReference>
<evidence type="ECO:0000259" key="6">
    <source>
        <dbReference type="Pfam" id="PF00291"/>
    </source>
</evidence>
<proteinExistence type="inferred from homology"/>
<evidence type="ECO:0000256" key="1">
    <source>
        <dbReference type="ARBA" id="ARBA00001933"/>
    </source>
</evidence>
<evidence type="ECO:0000256" key="5">
    <source>
        <dbReference type="PIRSR" id="PIRSR006278-2"/>
    </source>
</evidence>
<evidence type="ECO:0000256" key="3">
    <source>
        <dbReference type="ARBA" id="ARBA00022898"/>
    </source>
</evidence>
<dbReference type="PIRSF" id="PIRSF006278">
    <property type="entry name" value="ACCD_DCysDesulf"/>
    <property type="match status" value="1"/>
</dbReference>
<comment type="similarity">
    <text evidence="2">Belongs to the ACC deaminase/D-cysteine desulfhydrase family.</text>
</comment>
<evidence type="ECO:0000313" key="8">
    <source>
        <dbReference type="Proteomes" id="UP000064137"/>
    </source>
</evidence>
<dbReference type="PANTHER" id="PTHR43780:SF2">
    <property type="entry name" value="1-AMINOCYCLOPROPANE-1-CARBOXYLATE DEAMINASE-RELATED"/>
    <property type="match status" value="1"/>
</dbReference>
<dbReference type="PANTHER" id="PTHR43780">
    <property type="entry name" value="1-AMINOCYCLOPROPANE-1-CARBOXYLATE DEAMINASE-RELATED"/>
    <property type="match status" value="1"/>
</dbReference>
<accession>A0A0U4WL97</accession>
<evidence type="ECO:0000256" key="4">
    <source>
        <dbReference type="PIRSR" id="PIRSR006278-1"/>
    </source>
</evidence>
<dbReference type="AlphaFoldDB" id="A0A0U4WL97"/>
<keyword evidence="3 5" id="KW-0663">Pyridoxal phosphate</keyword>
<reference evidence="7 8" key="1">
    <citation type="submission" date="2016-01" db="EMBL/GenBank/DDBJ databases">
        <title>Annotation of Pseudomonas oryzihabitans USDA-ARS-USMARC-56511.</title>
        <authorList>
            <person name="Harhay G.P."/>
            <person name="Harhay D.M."/>
            <person name="Smith T.P.L."/>
            <person name="Bono J.L."/>
            <person name="Heaton M.P."/>
            <person name="Clawson M.L."/>
            <person name="Chitko-Mckown C.G."/>
            <person name="Capik S.F."/>
            <person name="DeDonder K.D."/>
            <person name="Apley M.D."/>
            <person name="Lubbers B.V."/>
            <person name="White B.J."/>
            <person name="Larson R.L."/>
        </authorList>
    </citation>
    <scope>NUCLEOTIDE SEQUENCE [LARGE SCALE GENOMIC DNA]</scope>
    <source>
        <strain evidence="7 8">USDA-ARS-USMARC-56511</strain>
    </source>
</reference>
<sequence length="307" mass="32674">MTCPSPAVLQEVHLAPLAARGLRLAVLRLDQRPAGQNGNKGYKLRPWRECLARGEGRGLISLGGAHSNHLHALAAAGREEGFVTVGLLRGEACLTPTVQDLQDSGMTLHWLGYGGYRRRHDADFWQPWQVRYPHLLPIPEGGCDERAAQACAGIVADVRRGLAVLGWPDCQQLWLAAGTGTTLAGVIRAAAAGWRVVGGLAVPPGHGVEGTLDTLLAGQAASNWRLVDASRGGFGRIDAELARAMAAFEDQTGIPLDPLYTGKLWLALWQEIERGAVAAGSRLVLIHSGGLQGRRALEAQLARLAAD</sequence>
<evidence type="ECO:0000313" key="7">
    <source>
        <dbReference type="EMBL" id="ALZ85196.1"/>
    </source>
</evidence>
<dbReference type="RefSeq" id="WP_059315362.1">
    <property type="nucleotide sequence ID" value="NZ_CP013987.1"/>
</dbReference>
<dbReference type="SUPFAM" id="SSF53686">
    <property type="entry name" value="Tryptophan synthase beta subunit-like PLP-dependent enzymes"/>
    <property type="match status" value="1"/>
</dbReference>
<dbReference type="InterPro" id="IPR001926">
    <property type="entry name" value="TrpB-like_PALP"/>
</dbReference>
<dbReference type="OrthoDB" id="9801249at2"/>
<dbReference type="EMBL" id="CP013987">
    <property type="protein sequence ID" value="ALZ85196.1"/>
    <property type="molecule type" value="Genomic_DNA"/>
</dbReference>
<dbReference type="InterPro" id="IPR036052">
    <property type="entry name" value="TrpB-like_PALP_sf"/>
</dbReference>
<dbReference type="GO" id="GO:0019148">
    <property type="term" value="F:D-cysteine desulfhydrase activity"/>
    <property type="evidence" value="ECO:0007669"/>
    <property type="project" value="TreeGrafter"/>
</dbReference>
<dbReference type="KEGG" id="por:APT59_13705"/>
<name>A0A0U4WL97_9PSED</name>
<comment type="cofactor">
    <cofactor evidence="1">
        <name>pyridoxal 5'-phosphate</name>
        <dbReference type="ChEBI" id="CHEBI:597326"/>
    </cofactor>
</comment>
<protein>
    <submittedName>
        <fullName evidence="7">1-aminocyclopropane-1-carboxylate deaminase</fullName>
    </submittedName>
</protein>
<gene>
    <name evidence="7" type="ORF">APT59_13705</name>
</gene>
<evidence type="ECO:0000256" key="2">
    <source>
        <dbReference type="ARBA" id="ARBA00008639"/>
    </source>
</evidence>
<dbReference type="InterPro" id="IPR027278">
    <property type="entry name" value="ACCD_DCysDesulf"/>
</dbReference>